<dbReference type="Pfam" id="PF00071">
    <property type="entry name" value="Ras"/>
    <property type="match status" value="1"/>
</dbReference>
<comment type="caution">
    <text evidence="3">The sequence shown here is derived from an EMBL/GenBank/DDBJ whole genome shotgun (WGS) entry which is preliminary data.</text>
</comment>
<sequence>IKMMTKKFNVVLFGDVSVGKITLIRRLKTKYFEEKTKGTFGIHCFIKKIFNEKGTAKLYKRFDTADSERYDSITDQYYRDADAVIICIDLRLKKSFER</sequence>
<evidence type="ECO:0000256" key="2">
    <source>
        <dbReference type="ARBA" id="ARBA00023134"/>
    </source>
</evidence>
<evidence type="ECO:0000313" key="3">
    <source>
        <dbReference type="EMBL" id="RWS17884.1"/>
    </source>
</evidence>
<dbReference type="InterPro" id="IPR027417">
    <property type="entry name" value="P-loop_NTPase"/>
</dbReference>
<name>A0A443RRH8_9ACAR</name>
<reference evidence="3 4" key="1">
    <citation type="journal article" date="2018" name="Gigascience">
        <title>Genomes of trombidid mites reveal novel predicted allergens and laterally-transferred genes associated with secondary metabolism.</title>
        <authorList>
            <person name="Dong X."/>
            <person name="Chaisiri K."/>
            <person name="Xia D."/>
            <person name="Armstrong S.D."/>
            <person name="Fang Y."/>
            <person name="Donnelly M.J."/>
            <person name="Kadowaki T."/>
            <person name="McGarry J.W."/>
            <person name="Darby A.C."/>
            <person name="Makepeace B.L."/>
        </authorList>
    </citation>
    <scope>NUCLEOTIDE SEQUENCE [LARGE SCALE GENOMIC DNA]</scope>
    <source>
        <strain evidence="3">UoL-UT</strain>
    </source>
</reference>
<gene>
    <name evidence="3" type="ORF">B4U80_14693</name>
</gene>
<feature type="non-terminal residue" evidence="3">
    <location>
        <position position="98"/>
    </location>
</feature>
<dbReference type="GO" id="GO:0003924">
    <property type="term" value="F:GTPase activity"/>
    <property type="evidence" value="ECO:0007669"/>
    <property type="project" value="InterPro"/>
</dbReference>
<dbReference type="InterPro" id="IPR001806">
    <property type="entry name" value="Small_GTPase"/>
</dbReference>
<dbReference type="Gene3D" id="3.40.50.300">
    <property type="entry name" value="P-loop containing nucleotide triphosphate hydrolases"/>
    <property type="match status" value="1"/>
</dbReference>
<dbReference type="AlphaFoldDB" id="A0A443RRH8"/>
<keyword evidence="4" id="KW-1185">Reference proteome</keyword>
<keyword evidence="1" id="KW-0547">Nucleotide-binding</keyword>
<evidence type="ECO:0000256" key="1">
    <source>
        <dbReference type="ARBA" id="ARBA00022741"/>
    </source>
</evidence>
<dbReference type="InterPro" id="IPR050227">
    <property type="entry name" value="Rab"/>
</dbReference>
<proteinExistence type="predicted"/>
<dbReference type="Proteomes" id="UP000288716">
    <property type="component" value="Unassembled WGS sequence"/>
</dbReference>
<keyword evidence="2" id="KW-0342">GTP-binding</keyword>
<dbReference type="PROSITE" id="PS51419">
    <property type="entry name" value="RAB"/>
    <property type="match status" value="1"/>
</dbReference>
<evidence type="ECO:0000313" key="4">
    <source>
        <dbReference type="Proteomes" id="UP000288716"/>
    </source>
</evidence>
<dbReference type="NCBIfam" id="TIGR00231">
    <property type="entry name" value="small_GTP"/>
    <property type="match status" value="1"/>
</dbReference>
<accession>A0A443RRH8</accession>
<dbReference type="SUPFAM" id="SSF52540">
    <property type="entry name" value="P-loop containing nucleoside triphosphate hydrolases"/>
    <property type="match status" value="1"/>
</dbReference>
<organism evidence="3 4">
    <name type="scientific">Leptotrombidium deliense</name>
    <dbReference type="NCBI Taxonomy" id="299467"/>
    <lineage>
        <taxon>Eukaryota</taxon>
        <taxon>Metazoa</taxon>
        <taxon>Ecdysozoa</taxon>
        <taxon>Arthropoda</taxon>
        <taxon>Chelicerata</taxon>
        <taxon>Arachnida</taxon>
        <taxon>Acari</taxon>
        <taxon>Acariformes</taxon>
        <taxon>Trombidiformes</taxon>
        <taxon>Prostigmata</taxon>
        <taxon>Anystina</taxon>
        <taxon>Parasitengona</taxon>
        <taxon>Trombiculoidea</taxon>
        <taxon>Trombiculidae</taxon>
        <taxon>Leptotrombidium</taxon>
    </lineage>
</organism>
<dbReference type="STRING" id="299467.A0A443RRH8"/>
<dbReference type="InterPro" id="IPR005225">
    <property type="entry name" value="Small_GTP-bd"/>
</dbReference>
<dbReference type="EMBL" id="NCKV01046911">
    <property type="protein sequence ID" value="RWS17884.1"/>
    <property type="molecule type" value="Genomic_DNA"/>
</dbReference>
<dbReference type="GO" id="GO:0005525">
    <property type="term" value="F:GTP binding"/>
    <property type="evidence" value="ECO:0007669"/>
    <property type="project" value="UniProtKB-KW"/>
</dbReference>
<dbReference type="PANTHER" id="PTHR47977">
    <property type="entry name" value="RAS-RELATED PROTEIN RAB"/>
    <property type="match status" value="1"/>
</dbReference>
<protein>
    <submittedName>
        <fullName evidence="3">Uncharacterized protein</fullName>
    </submittedName>
</protein>
<feature type="non-terminal residue" evidence="3">
    <location>
        <position position="1"/>
    </location>
</feature>
<dbReference type="OrthoDB" id="10626229at2759"/>
<dbReference type="VEuPathDB" id="VectorBase:LDEU013981"/>